<dbReference type="InterPro" id="IPR036390">
    <property type="entry name" value="WH_DNA-bd_sf"/>
</dbReference>
<dbReference type="NCBIfam" id="TIGR00738">
    <property type="entry name" value="rrf2_super"/>
    <property type="match status" value="1"/>
</dbReference>
<name>A0A365U5F4_9RHOB</name>
<sequence>MRLTTFSDYAIRVLILAASTPGRNVTVEDAARLYGISAAHLKKVVRALTRAKFLEGTRGRGGGFRLARPPEDIGLGDVIRQTEPDFALVECFRPDNACRITGICQLPPILRESIDAMLEVLDRHTLADIVIGPDQVAARLGISVPPPRQTDRPGPQA</sequence>
<dbReference type="PROSITE" id="PS51197">
    <property type="entry name" value="HTH_RRF2_2"/>
    <property type="match status" value="1"/>
</dbReference>
<evidence type="ECO:0000256" key="1">
    <source>
        <dbReference type="ARBA" id="ARBA00023125"/>
    </source>
</evidence>
<keyword evidence="3" id="KW-1185">Reference proteome</keyword>
<dbReference type="PANTHER" id="PTHR33221">
    <property type="entry name" value="WINGED HELIX-TURN-HELIX TRANSCRIPTIONAL REGULATOR, RRF2 FAMILY"/>
    <property type="match status" value="1"/>
</dbReference>
<dbReference type="GO" id="GO:0003700">
    <property type="term" value="F:DNA-binding transcription factor activity"/>
    <property type="evidence" value="ECO:0007669"/>
    <property type="project" value="TreeGrafter"/>
</dbReference>
<dbReference type="Gene3D" id="1.10.10.10">
    <property type="entry name" value="Winged helix-like DNA-binding domain superfamily/Winged helix DNA-binding domain"/>
    <property type="match status" value="1"/>
</dbReference>
<evidence type="ECO:0000313" key="2">
    <source>
        <dbReference type="EMBL" id="RBI83622.1"/>
    </source>
</evidence>
<dbReference type="RefSeq" id="WP_113290265.1">
    <property type="nucleotide sequence ID" value="NZ_QNTQ01000015.1"/>
</dbReference>
<evidence type="ECO:0000313" key="3">
    <source>
        <dbReference type="Proteomes" id="UP000253370"/>
    </source>
</evidence>
<reference evidence="2 3" key="1">
    <citation type="submission" date="2018-07" db="EMBL/GenBank/DDBJ databases">
        <title>Rhodosalinus sp. strain E84T genomic sequence and assembly.</title>
        <authorList>
            <person name="Liu Z.-W."/>
            <person name="Lu D.-C."/>
        </authorList>
    </citation>
    <scope>NUCLEOTIDE SEQUENCE [LARGE SCALE GENOMIC DNA]</scope>
    <source>
        <strain evidence="2 3">E84</strain>
    </source>
</reference>
<dbReference type="SUPFAM" id="SSF46785">
    <property type="entry name" value="Winged helix' DNA-binding domain"/>
    <property type="match status" value="1"/>
</dbReference>
<dbReference type="EMBL" id="QNTQ01000015">
    <property type="protein sequence ID" value="RBI83622.1"/>
    <property type="molecule type" value="Genomic_DNA"/>
</dbReference>
<dbReference type="GO" id="GO:0005829">
    <property type="term" value="C:cytosol"/>
    <property type="evidence" value="ECO:0007669"/>
    <property type="project" value="TreeGrafter"/>
</dbReference>
<dbReference type="AlphaFoldDB" id="A0A365U5F4"/>
<dbReference type="Proteomes" id="UP000253370">
    <property type="component" value="Unassembled WGS sequence"/>
</dbReference>
<dbReference type="GO" id="GO:0003677">
    <property type="term" value="F:DNA binding"/>
    <property type="evidence" value="ECO:0007669"/>
    <property type="project" value="UniProtKB-KW"/>
</dbReference>
<dbReference type="InterPro" id="IPR000944">
    <property type="entry name" value="Tscrpt_reg_Rrf2"/>
</dbReference>
<accession>A0A365U5F4</accession>
<dbReference type="PANTHER" id="PTHR33221:SF4">
    <property type="entry name" value="HTH-TYPE TRANSCRIPTIONAL REPRESSOR NSRR"/>
    <property type="match status" value="1"/>
</dbReference>
<dbReference type="Pfam" id="PF02082">
    <property type="entry name" value="Rrf2"/>
    <property type="match status" value="1"/>
</dbReference>
<proteinExistence type="predicted"/>
<protein>
    <submittedName>
        <fullName evidence="2">BadM/Rrf2 family transcriptional regulator</fullName>
    </submittedName>
</protein>
<gene>
    <name evidence="2" type="ORF">DRV85_14855</name>
</gene>
<comment type="caution">
    <text evidence="2">The sequence shown here is derived from an EMBL/GenBank/DDBJ whole genome shotgun (WGS) entry which is preliminary data.</text>
</comment>
<organism evidence="2 3">
    <name type="scientific">Rhodosalinus halophilus</name>
    <dbReference type="NCBI Taxonomy" id="2259333"/>
    <lineage>
        <taxon>Bacteria</taxon>
        <taxon>Pseudomonadati</taxon>
        <taxon>Pseudomonadota</taxon>
        <taxon>Alphaproteobacteria</taxon>
        <taxon>Rhodobacterales</taxon>
        <taxon>Paracoccaceae</taxon>
        <taxon>Rhodosalinus</taxon>
    </lineage>
</organism>
<dbReference type="InterPro" id="IPR036388">
    <property type="entry name" value="WH-like_DNA-bd_sf"/>
</dbReference>
<keyword evidence="1" id="KW-0238">DNA-binding</keyword>
<dbReference type="OrthoDB" id="9795923at2"/>